<name>A0A5P8VZF8_9NOSO</name>
<keyword evidence="2" id="KW-1185">Reference proteome</keyword>
<organism evidence="1 2">
    <name type="scientific">Nostoc sphaeroides CCNUC1</name>
    <dbReference type="NCBI Taxonomy" id="2653204"/>
    <lineage>
        <taxon>Bacteria</taxon>
        <taxon>Bacillati</taxon>
        <taxon>Cyanobacteriota</taxon>
        <taxon>Cyanophyceae</taxon>
        <taxon>Nostocales</taxon>
        <taxon>Nostocaceae</taxon>
        <taxon>Nostoc</taxon>
    </lineage>
</organism>
<dbReference type="Proteomes" id="UP000326678">
    <property type="component" value="Chromosome Gxm1"/>
</dbReference>
<sequence length="57" mass="5924">MRAVATTGATLGTHCHCLFCLGPPQVEQVATEGSPSKGAISPLGIYVLSRNNLLKLT</sequence>
<dbReference type="EMBL" id="CP045226">
    <property type="protein sequence ID" value="QFS45199.1"/>
    <property type="molecule type" value="Genomic_DNA"/>
</dbReference>
<evidence type="ECO:0000313" key="1">
    <source>
        <dbReference type="EMBL" id="QFS45199.1"/>
    </source>
</evidence>
<evidence type="ECO:0000313" key="2">
    <source>
        <dbReference type="Proteomes" id="UP000326678"/>
    </source>
</evidence>
<reference evidence="1 2" key="1">
    <citation type="submission" date="2019-10" db="EMBL/GenBank/DDBJ databases">
        <title>Genomic and transcriptomic insights into the perfect genentic adaptation of a filamentous nitrogen-fixing cyanobacterium to rice fields.</title>
        <authorList>
            <person name="Chen Z."/>
        </authorList>
    </citation>
    <scope>NUCLEOTIDE SEQUENCE [LARGE SCALE GENOMIC DNA]</scope>
    <source>
        <strain evidence="1">CCNUC1</strain>
    </source>
</reference>
<gene>
    <name evidence="1" type="ORF">GXM_02676</name>
</gene>
<protein>
    <submittedName>
        <fullName evidence="1">Uncharacterized protein</fullName>
    </submittedName>
</protein>
<accession>A0A5P8VZF8</accession>
<dbReference type="KEGG" id="nsh:GXM_02676"/>
<dbReference type="AlphaFoldDB" id="A0A5P8VZF8"/>
<proteinExistence type="predicted"/>